<dbReference type="Proteomes" id="UP000077875">
    <property type="component" value="Chromosome"/>
</dbReference>
<evidence type="ECO:0000313" key="7">
    <source>
        <dbReference type="EMBL" id="ANF56221.1"/>
    </source>
</evidence>
<dbReference type="EMBL" id="CP015243">
    <property type="protein sequence ID" value="ANF56221.1"/>
    <property type="molecule type" value="Genomic_DNA"/>
</dbReference>
<dbReference type="RefSeq" id="WP_027348982.1">
    <property type="nucleotide sequence ID" value="NZ_CP015243.1"/>
</dbReference>
<proteinExistence type="inferred from homology"/>
<evidence type="ECO:0000256" key="4">
    <source>
        <dbReference type="ARBA" id="ARBA00022807"/>
    </source>
</evidence>
<dbReference type="KEGG" id="haa:A5892_01045"/>
<accession>A0A172YAE4</accession>
<gene>
    <name evidence="7" type="ORF">A5892_01045</name>
</gene>
<dbReference type="PROSITE" id="PS51935">
    <property type="entry name" value="NLPC_P60"/>
    <property type="match status" value="1"/>
</dbReference>
<dbReference type="Pfam" id="PF00877">
    <property type="entry name" value="NLPC_P60"/>
    <property type="match status" value="1"/>
</dbReference>
<dbReference type="GO" id="GO:0008234">
    <property type="term" value="F:cysteine-type peptidase activity"/>
    <property type="evidence" value="ECO:0007669"/>
    <property type="project" value="UniProtKB-KW"/>
</dbReference>
<evidence type="ECO:0000256" key="3">
    <source>
        <dbReference type="ARBA" id="ARBA00022801"/>
    </source>
</evidence>
<dbReference type="SUPFAM" id="SSF54001">
    <property type="entry name" value="Cysteine proteinases"/>
    <property type="match status" value="1"/>
</dbReference>
<keyword evidence="5" id="KW-0732">Signal</keyword>
<dbReference type="AlphaFoldDB" id="A0A172YAE4"/>
<dbReference type="PANTHER" id="PTHR47053:SF1">
    <property type="entry name" value="MUREIN DD-ENDOPEPTIDASE MEPH-RELATED"/>
    <property type="match status" value="1"/>
</dbReference>
<feature type="signal peptide" evidence="5">
    <location>
        <begin position="1"/>
        <end position="20"/>
    </location>
</feature>
<keyword evidence="4" id="KW-0788">Thiol protease</keyword>
<dbReference type="STRING" id="376489.A5892_01045"/>
<protein>
    <submittedName>
        <fullName evidence="7">Glycoside hydrolase</fullName>
    </submittedName>
</protein>
<feature type="chain" id="PRO_5008004517" evidence="5">
    <location>
        <begin position="21"/>
        <end position="161"/>
    </location>
</feature>
<keyword evidence="8" id="KW-1185">Reference proteome</keyword>
<dbReference type="GO" id="GO:0006508">
    <property type="term" value="P:proteolysis"/>
    <property type="evidence" value="ECO:0007669"/>
    <property type="project" value="UniProtKB-KW"/>
</dbReference>
<dbReference type="InterPro" id="IPR051202">
    <property type="entry name" value="Peptidase_C40"/>
</dbReference>
<evidence type="ECO:0000256" key="2">
    <source>
        <dbReference type="ARBA" id="ARBA00022670"/>
    </source>
</evidence>
<dbReference type="PROSITE" id="PS51257">
    <property type="entry name" value="PROKAR_LIPOPROTEIN"/>
    <property type="match status" value="1"/>
</dbReference>
<dbReference type="InterPro" id="IPR038765">
    <property type="entry name" value="Papain-like_cys_pep_sf"/>
</dbReference>
<comment type="similarity">
    <text evidence="1">Belongs to the peptidase C40 family.</text>
</comment>
<dbReference type="PANTHER" id="PTHR47053">
    <property type="entry name" value="MUREIN DD-ENDOPEPTIDASE MEPH-RELATED"/>
    <property type="match status" value="1"/>
</dbReference>
<organism evidence="7 8">
    <name type="scientific">Halotalea alkalilenta</name>
    <dbReference type="NCBI Taxonomy" id="376489"/>
    <lineage>
        <taxon>Bacteria</taxon>
        <taxon>Pseudomonadati</taxon>
        <taxon>Pseudomonadota</taxon>
        <taxon>Gammaproteobacteria</taxon>
        <taxon>Oceanospirillales</taxon>
        <taxon>Halomonadaceae</taxon>
        <taxon>Halotalea</taxon>
    </lineage>
</organism>
<feature type="domain" description="NlpC/P60" evidence="6">
    <location>
        <begin position="40"/>
        <end position="160"/>
    </location>
</feature>
<dbReference type="InterPro" id="IPR000064">
    <property type="entry name" value="NLP_P60_dom"/>
</dbReference>
<reference evidence="7 8" key="1">
    <citation type="submission" date="2016-04" db="EMBL/GenBank/DDBJ databases">
        <title>Complete Genome Sequence of Halotalea alkalilenta IHB B 13600.</title>
        <authorList>
            <person name="Swarnkar M.K."/>
            <person name="Sharma A."/>
            <person name="Kaushal K."/>
            <person name="Soni R."/>
            <person name="Rana S."/>
            <person name="Singh A.K."/>
            <person name="Gulati A."/>
        </authorList>
    </citation>
    <scope>NUCLEOTIDE SEQUENCE [LARGE SCALE GENOMIC DNA]</scope>
    <source>
        <strain evidence="7 8">IHB B 13600</strain>
    </source>
</reference>
<evidence type="ECO:0000256" key="1">
    <source>
        <dbReference type="ARBA" id="ARBA00007074"/>
    </source>
</evidence>
<sequence>MRRSPLPLCLIVLLALLAGCAGRPPLETSDRGLDSADGISIERALIIATAKSNLGVPYRWGGNDPAQGLDCSGLSELSYRAAGFSLPRITNDQFQAIPKTAVARPGDLLFFGAGSRATHVGIYLGNQQMIHAPGSGRRVELANLSVRYWQDNYLGAGSLAP</sequence>
<name>A0A172YAE4_9GAMM</name>
<evidence type="ECO:0000259" key="6">
    <source>
        <dbReference type="PROSITE" id="PS51935"/>
    </source>
</evidence>
<keyword evidence="3 7" id="KW-0378">Hydrolase</keyword>
<evidence type="ECO:0000256" key="5">
    <source>
        <dbReference type="SAM" id="SignalP"/>
    </source>
</evidence>
<evidence type="ECO:0000313" key="8">
    <source>
        <dbReference type="Proteomes" id="UP000077875"/>
    </source>
</evidence>
<keyword evidence="2" id="KW-0645">Protease</keyword>
<dbReference type="Gene3D" id="3.90.1720.10">
    <property type="entry name" value="endopeptidase domain like (from Nostoc punctiforme)"/>
    <property type="match status" value="1"/>
</dbReference>